<dbReference type="AlphaFoldDB" id="A0A382EBI3"/>
<evidence type="ECO:0000313" key="1">
    <source>
        <dbReference type="EMBL" id="SVB47769.1"/>
    </source>
</evidence>
<proteinExistence type="predicted"/>
<sequence length="140" mass="16370">MSISFLRNSVLLLSLSYILPPLLYADFFKWELLVSEKGYGTESLNIPIVAEGKIDFLDETFMCSMRNFWTKIESELLLEGKTLECLHDNKKRVVSLICRDNNKNRKYNKNKELYPFAKDGLRLKPELGADSPYLELRCYF</sequence>
<organism evidence="1">
    <name type="scientific">marine metagenome</name>
    <dbReference type="NCBI Taxonomy" id="408172"/>
    <lineage>
        <taxon>unclassified sequences</taxon>
        <taxon>metagenomes</taxon>
        <taxon>ecological metagenomes</taxon>
    </lineage>
</organism>
<accession>A0A382EBI3</accession>
<name>A0A382EBI3_9ZZZZ</name>
<reference evidence="1" key="1">
    <citation type="submission" date="2018-05" db="EMBL/GenBank/DDBJ databases">
        <authorList>
            <person name="Lanie J.A."/>
            <person name="Ng W.-L."/>
            <person name="Kazmierczak K.M."/>
            <person name="Andrzejewski T.M."/>
            <person name="Davidsen T.M."/>
            <person name="Wayne K.J."/>
            <person name="Tettelin H."/>
            <person name="Glass J.I."/>
            <person name="Rusch D."/>
            <person name="Podicherti R."/>
            <person name="Tsui H.-C.T."/>
            <person name="Winkler M.E."/>
        </authorList>
    </citation>
    <scope>NUCLEOTIDE SEQUENCE</scope>
</reference>
<protein>
    <submittedName>
        <fullName evidence="1">Uncharacterized protein</fullName>
    </submittedName>
</protein>
<dbReference type="EMBL" id="UINC01043565">
    <property type="protein sequence ID" value="SVB47769.1"/>
    <property type="molecule type" value="Genomic_DNA"/>
</dbReference>
<gene>
    <name evidence="1" type="ORF">METZ01_LOCUS200623</name>
</gene>